<feature type="region of interest" description="Disordered" evidence="3">
    <location>
        <begin position="371"/>
        <end position="405"/>
    </location>
</feature>
<keyword evidence="2 6" id="KW-0808">Transferase</keyword>
<accession>U2QF45</accession>
<protein>
    <submittedName>
        <fullName evidence="6">Glycosyltransferase, group 1 family protein</fullName>
        <ecNumber evidence="6">2.4.-.-</ecNumber>
    </submittedName>
</protein>
<feature type="domain" description="Glycosyltransferase subfamily 4-like N-terminal" evidence="5">
    <location>
        <begin position="17"/>
        <end position="180"/>
    </location>
</feature>
<name>U2QF45_9ACTN</name>
<evidence type="ECO:0000259" key="5">
    <source>
        <dbReference type="Pfam" id="PF13579"/>
    </source>
</evidence>
<evidence type="ECO:0000313" key="6">
    <source>
        <dbReference type="EMBL" id="ERK55056.1"/>
    </source>
</evidence>
<evidence type="ECO:0000256" key="1">
    <source>
        <dbReference type="ARBA" id="ARBA00022676"/>
    </source>
</evidence>
<organism evidence="6 7">
    <name type="scientific">Propionibacterium acidifaciens F0233</name>
    <dbReference type="NCBI Taxonomy" id="553198"/>
    <lineage>
        <taxon>Bacteria</taxon>
        <taxon>Bacillati</taxon>
        <taxon>Actinomycetota</taxon>
        <taxon>Actinomycetes</taxon>
        <taxon>Propionibacteriales</taxon>
        <taxon>Propionibacteriaceae</taxon>
        <taxon>Propionibacterium</taxon>
    </lineage>
</organism>
<keyword evidence="1 6" id="KW-0328">Glycosyltransferase</keyword>
<dbReference type="PANTHER" id="PTHR12526">
    <property type="entry name" value="GLYCOSYLTRANSFERASE"/>
    <property type="match status" value="1"/>
</dbReference>
<dbReference type="GO" id="GO:0016757">
    <property type="term" value="F:glycosyltransferase activity"/>
    <property type="evidence" value="ECO:0007669"/>
    <property type="project" value="UniProtKB-KW"/>
</dbReference>
<dbReference type="OrthoDB" id="3180470at2"/>
<reference evidence="6" key="1">
    <citation type="submission" date="2013-08" db="EMBL/GenBank/DDBJ databases">
        <authorList>
            <person name="Durkin A.S."/>
            <person name="Haft D.R."/>
            <person name="McCorrison J."/>
            <person name="Torralba M."/>
            <person name="Gillis M."/>
            <person name="Haft D.H."/>
            <person name="Methe B."/>
            <person name="Sutton G."/>
            <person name="Nelson K.E."/>
        </authorList>
    </citation>
    <scope>NUCLEOTIDE SEQUENCE [LARGE SCALE GENOMIC DNA]</scope>
    <source>
        <strain evidence="6">F0233</strain>
    </source>
</reference>
<dbReference type="GeneID" id="95360746"/>
<dbReference type="Proteomes" id="UP000017052">
    <property type="component" value="Unassembled WGS sequence"/>
</dbReference>
<dbReference type="Gene3D" id="3.40.50.2000">
    <property type="entry name" value="Glycogen Phosphorylase B"/>
    <property type="match status" value="4"/>
</dbReference>
<feature type="domain" description="Glycosyltransferase subfamily 4-like N-terminal" evidence="5">
    <location>
        <begin position="418"/>
        <end position="599"/>
    </location>
</feature>
<dbReference type="InterPro" id="IPR001296">
    <property type="entry name" value="Glyco_trans_1"/>
</dbReference>
<dbReference type="SUPFAM" id="SSF53756">
    <property type="entry name" value="UDP-Glycosyltransferase/glycogen phosphorylase"/>
    <property type="match status" value="2"/>
</dbReference>
<dbReference type="PANTHER" id="PTHR12526:SF510">
    <property type="entry name" value="D-INOSITOL 3-PHOSPHATE GLYCOSYLTRANSFERASE"/>
    <property type="match status" value="1"/>
</dbReference>
<dbReference type="EC" id="2.4.-.-" evidence="6"/>
<gene>
    <name evidence="6" type="ORF">HMPREF0682_0819</name>
</gene>
<sequence length="807" mass="85456">MRILQIVTAISPANVYGGPTTVAVNQCRALADAGHDVLLAAVGLGFEGAFPDSWEGVPVRLFPGHRVLPGAGFAGLAGPALHRWLNRHVHEADVVHVHLARDLVSLPAARIAQRAGVPVHAMTHGMIDASDNPLAAPLDRALTARVLGDCARVFHLTGRERDDLRSLFGPGLRLEELHNGVLVPPAEPGHRADGPLTVLYLARVQERKRPGAFVETAERLAGEFPDARFVMIGPDEGIGERVRAQIAATGLGERLVWRGPATHEEGARAMAGADVYVLPSVDEPYPMSVLEAMAQGLPVVLTDSCGLAPAVAEHGAGIVTDASTDQVADAVRTLLSDADRRLATGRRAWATARDVFGMPAIARQLVEAYSSSGSSSSGGSSPGSPGASDAPGRPRPGRRAPEPRNVLLVGINYTPESTGIAPYTTGMAEGLAAAGHRVRVITGVPHYPSWSNFTGMRGLRRRERIHGIEVRRVRHFIGSGGHGPGRIGQELSFGAGALTSSWRGAEAVIAVSPALLATACVLARARVTGRPVGVWVQDLYSSGAAEIERAGLVSRLLTRVESRVLRSADGVLVIHPRFRDHVVNVLGVDPDRVAVCRNWCHVDADRCDERLAAGLRRQYFGDAPVVALHTGNMGAKQGLENLVDTARYAERTGSDTVIALVGDGSRREALMEYGAGARNLVFVPSLPDEEYRAILAAGDVLLVNEKPGLREMAVPSKLTTYFRSGRPVVAATEPDSSTAHEMAAAGAGEVVPPADPAALLGAIERIAADPAAAERTGCSAQRFVRERLTPDAAVTTVRDWLSRMTGR</sequence>
<proteinExistence type="predicted"/>
<evidence type="ECO:0000259" key="4">
    <source>
        <dbReference type="Pfam" id="PF00534"/>
    </source>
</evidence>
<dbReference type="CDD" id="cd03794">
    <property type="entry name" value="GT4_WbuB-like"/>
    <property type="match status" value="1"/>
</dbReference>
<evidence type="ECO:0000256" key="2">
    <source>
        <dbReference type="ARBA" id="ARBA00022679"/>
    </source>
</evidence>
<dbReference type="RefSeq" id="WP_021797728.1">
    <property type="nucleotide sequence ID" value="NZ_ACVN02000196.1"/>
</dbReference>
<feature type="domain" description="Glycosyl transferase family 1" evidence="4">
    <location>
        <begin position="192"/>
        <end position="347"/>
    </location>
</feature>
<comment type="caution">
    <text evidence="6">The sequence shown here is derived from an EMBL/GenBank/DDBJ whole genome shotgun (WGS) entry which is preliminary data.</text>
</comment>
<dbReference type="AlphaFoldDB" id="U2QF45"/>
<evidence type="ECO:0000313" key="7">
    <source>
        <dbReference type="Proteomes" id="UP000017052"/>
    </source>
</evidence>
<evidence type="ECO:0000256" key="3">
    <source>
        <dbReference type="SAM" id="MobiDB-lite"/>
    </source>
</evidence>
<dbReference type="Pfam" id="PF13579">
    <property type="entry name" value="Glyco_trans_4_4"/>
    <property type="match status" value="2"/>
</dbReference>
<dbReference type="Pfam" id="PF13692">
    <property type="entry name" value="Glyco_trans_1_4"/>
    <property type="match status" value="1"/>
</dbReference>
<dbReference type="InterPro" id="IPR028098">
    <property type="entry name" value="Glyco_trans_4-like_N"/>
</dbReference>
<keyword evidence="7" id="KW-1185">Reference proteome</keyword>
<dbReference type="EMBL" id="ACVN02000196">
    <property type="protein sequence ID" value="ERK55056.1"/>
    <property type="molecule type" value="Genomic_DNA"/>
</dbReference>
<dbReference type="Pfam" id="PF00534">
    <property type="entry name" value="Glycos_transf_1"/>
    <property type="match status" value="1"/>
</dbReference>
<feature type="compositionally biased region" description="Low complexity" evidence="3">
    <location>
        <begin position="371"/>
        <end position="391"/>
    </location>
</feature>